<keyword evidence="1" id="KW-0732">Signal</keyword>
<reference evidence="2 3" key="1">
    <citation type="submission" date="2019-08" db="EMBL/GenBank/DDBJ databases">
        <title>In-depth cultivation of the pig gut microbiome towards novel bacterial diversity and tailored functional studies.</title>
        <authorList>
            <person name="Wylensek D."/>
            <person name="Hitch T.C.A."/>
            <person name="Clavel T."/>
        </authorList>
    </citation>
    <scope>NUCLEOTIDE SEQUENCE [LARGE SCALE GENOMIC DNA]</scope>
    <source>
        <strain evidence="2 3">Oil-RF-744-WCA-WT-10</strain>
    </source>
</reference>
<keyword evidence="3" id="KW-1185">Reference proteome</keyword>
<evidence type="ECO:0000313" key="2">
    <source>
        <dbReference type="EMBL" id="MSS17086.1"/>
    </source>
</evidence>
<organism evidence="2 3">
    <name type="scientific">Sodaliphilus pleomorphus</name>
    <dbReference type="NCBI Taxonomy" id="2606626"/>
    <lineage>
        <taxon>Bacteria</taxon>
        <taxon>Pseudomonadati</taxon>
        <taxon>Bacteroidota</taxon>
        <taxon>Bacteroidia</taxon>
        <taxon>Bacteroidales</taxon>
        <taxon>Muribaculaceae</taxon>
        <taxon>Sodaliphilus</taxon>
    </lineage>
</organism>
<name>A0A6L5XDA7_9BACT</name>
<dbReference type="EMBL" id="VULT01000006">
    <property type="protein sequence ID" value="MSS17086.1"/>
    <property type="molecule type" value="Genomic_DNA"/>
</dbReference>
<sequence length="223" mass="24171">MSKSLLFTILAMTMSLNLWAQAKDPACRWAAGLAGGLGDNWDLELAASYRPVPYVGIGAGFAVMGAVSTDDEFMGTTADGVAQYSVDNTTRVAALRGELQFTTPGIKIPRQDGCSLALRLSPGVSLALPVNNNVHVTFMPNAPGVYDNHDQRYFGNHGGDAWYFHLKAQAVFTIDRFEIMAGYMFSNLDIYGGARNVSIYGKRLNLPKKSNENMVTLGVACKF</sequence>
<evidence type="ECO:0008006" key="4">
    <source>
        <dbReference type="Google" id="ProtNLM"/>
    </source>
</evidence>
<dbReference type="Proteomes" id="UP000483362">
    <property type="component" value="Unassembled WGS sequence"/>
</dbReference>
<accession>A0A6L5XDA7</accession>
<feature type="signal peptide" evidence="1">
    <location>
        <begin position="1"/>
        <end position="20"/>
    </location>
</feature>
<protein>
    <recommendedName>
        <fullName evidence="4">Outer membrane protein beta-barrel domain-containing protein</fullName>
    </recommendedName>
</protein>
<evidence type="ECO:0000313" key="3">
    <source>
        <dbReference type="Proteomes" id="UP000483362"/>
    </source>
</evidence>
<dbReference type="AlphaFoldDB" id="A0A6L5XDA7"/>
<proteinExistence type="predicted"/>
<evidence type="ECO:0000256" key="1">
    <source>
        <dbReference type="SAM" id="SignalP"/>
    </source>
</evidence>
<feature type="chain" id="PRO_5027119891" description="Outer membrane protein beta-barrel domain-containing protein" evidence="1">
    <location>
        <begin position="21"/>
        <end position="223"/>
    </location>
</feature>
<dbReference type="RefSeq" id="WP_154326659.1">
    <property type="nucleotide sequence ID" value="NZ_CP045696.1"/>
</dbReference>
<gene>
    <name evidence="2" type="ORF">FYJ29_04810</name>
</gene>
<comment type="caution">
    <text evidence="2">The sequence shown here is derived from an EMBL/GenBank/DDBJ whole genome shotgun (WGS) entry which is preliminary data.</text>
</comment>